<dbReference type="InterPro" id="IPR000601">
    <property type="entry name" value="PKD_dom"/>
</dbReference>
<accession>A0ABV8QRD3</accession>
<dbReference type="InterPro" id="IPR013783">
    <property type="entry name" value="Ig-like_fold"/>
</dbReference>
<keyword evidence="3" id="KW-0677">Repeat</keyword>
<dbReference type="Proteomes" id="UP001595907">
    <property type="component" value="Unassembled WGS sequence"/>
</dbReference>
<organism evidence="8 9">
    <name type="scientific">Ferruginibacter yonginensis</name>
    <dbReference type="NCBI Taxonomy" id="1310416"/>
    <lineage>
        <taxon>Bacteria</taxon>
        <taxon>Pseudomonadati</taxon>
        <taxon>Bacteroidota</taxon>
        <taxon>Chitinophagia</taxon>
        <taxon>Chitinophagales</taxon>
        <taxon>Chitinophagaceae</taxon>
        <taxon>Ferruginibacter</taxon>
    </lineage>
</organism>
<feature type="chain" id="PRO_5045888353" evidence="6">
    <location>
        <begin position="20"/>
        <end position="733"/>
    </location>
</feature>
<feature type="domain" description="PKD" evidence="7">
    <location>
        <begin position="142"/>
        <end position="174"/>
    </location>
</feature>
<comment type="subcellular location">
    <subcellularLocation>
        <location evidence="1">Membrane</location>
        <topology evidence="1">Multi-pass membrane protein</topology>
    </subcellularLocation>
</comment>
<evidence type="ECO:0000313" key="8">
    <source>
        <dbReference type="EMBL" id="MFC4262771.1"/>
    </source>
</evidence>
<dbReference type="CDD" id="cd00146">
    <property type="entry name" value="PKD"/>
    <property type="match status" value="4"/>
</dbReference>
<dbReference type="SMART" id="SM00089">
    <property type="entry name" value="PKD"/>
    <property type="match status" value="7"/>
</dbReference>
<evidence type="ECO:0000256" key="5">
    <source>
        <dbReference type="ARBA" id="ARBA00023136"/>
    </source>
</evidence>
<dbReference type="Pfam" id="PF18962">
    <property type="entry name" value="Por_Secre_tail"/>
    <property type="match status" value="1"/>
</dbReference>
<evidence type="ECO:0000256" key="2">
    <source>
        <dbReference type="ARBA" id="ARBA00022692"/>
    </source>
</evidence>
<dbReference type="NCBIfam" id="TIGR04183">
    <property type="entry name" value="Por_Secre_tail"/>
    <property type="match status" value="1"/>
</dbReference>
<reference evidence="9" key="1">
    <citation type="journal article" date="2019" name="Int. J. Syst. Evol. Microbiol.">
        <title>The Global Catalogue of Microorganisms (GCM) 10K type strain sequencing project: providing services to taxonomists for standard genome sequencing and annotation.</title>
        <authorList>
            <consortium name="The Broad Institute Genomics Platform"/>
            <consortium name="The Broad Institute Genome Sequencing Center for Infectious Disease"/>
            <person name="Wu L."/>
            <person name="Ma J."/>
        </authorList>
    </citation>
    <scope>NUCLEOTIDE SEQUENCE [LARGE SCALE GENOMIC DNA]</scope>
    <source>
        <strain evidence="9">CECT 8289</strain>
    </source>
</reference>
<dbReference type="SUPFAM" id="SSF49299">
    <property type="entry name" value="PKD domain"/>
    <property type="match status" value="7"/>
</dbReference>
<feature type="domain" description="PKD" evidence="7">
    <location>
        <begin position="474"/>
        <end position="549"/>
    </location>
</feature>
<dbReference type="PANTHER" id="PTHR46730">
    <property type="entry name" value="POLYCYSTIN-1"/>
    <property type="match status" value="1"/>
</dbReference>
<proteinExistence type="predicted"/>
<keyword evidence="5" id="KW-0472">Membrane</keyword>
<evidence type="ECO:0000256" key="3">
    <source>
        <dbReference type="ARBA" id="ARBA00022737"/>
    </source>
</evidence>
<feature type="domain" description="PKD" evidence="7">
    <location>
        <begin position="403"/>
        <end position="465"/>
    </location>
</feature>
<keyword evidence="9" id="KW-1185">Reference proteome</keyword>
<feature type="signal peptide" evidence="6">
    <location>
        <begin position="1"/>
        <end position="19"/>
    </location>
</feature>
<dbReference type="InterPro" id="IPR026444">
    <property type="entry name" value="Secre_tail"/>
</dbReference>
<keyword evidence="2" id="KW-0812">Transmembrane</keyword>
<feature type="domain" description="PKD" evidence="7">
    <location>
        <begin position="233"/>
        <end position="265"/>
    </location>
</feature>
<evidence type="ECO:0000256" key="4">
    <source>
        <dbReference type="ARBA" id="ARBA00022989"/>
    </source>
</evidence>
<protein>
    <submittedName>
        <fullName evidence="8">PKD domain-containing protein</fullName>
    </submittedName>
</protein>
<name>A0ABV8QRD3_9BACT</name>
<gene>
    <name evidence="8" type="ORF">ACFOWM_07780</name>
</gene>
<feature type="domain" description="PKD" evidence="7">
    <location>
        <begin position="47"/>
        <end position="81"/>
    </location>
</feature>
<dbReference type="PROSITE" id="PS50093">
    <property type="entry name" value="PKD"/>
    <property type="match status" value="6"/>
</dbReference>
<evidence type="ECO:0000259" key="7">
    <source>
        <dbReference type="PROSITE" id="PS50093"/>
    </source>
</evidence>
<evidence type="ECO:0000256" key="1">
    <source>
        <dbReference type="ARBA" id="ARBA00004141"/>
    </source>
</evidence>
<dbReference type="Gene3D" id="2.60.40.10">
    <property type="entry name" value="Immunoglobulins"/>
    <property type="match status" value="7"/>
</dbReference>
<dbReference type="Pfam" id="PF18911">
    <property type="entry name" value="PKD_4"/>
    <property type="match status" value="6"/>
</dbReference>
<dbReference type="InterPro" id="IPR022409">
    <property type="entry name" value="PKD/Chitinase_dom"/>
</dbReference>
<keyword evidence="6" id="KW-0732">Signal</keyword>
<evidence type="ECO:0000256" key="6">
    <source>
        <dbReference type="SAM" id="SignalP"/>
    </source>
</evidence>
<comment type="caution">
    <text evidence="8">The sequence shown here is derived from an EMBL/GenBank/DDBJ whole genome shotgun (WGS) entry which is preliminary data.</text>
</comment>
<keyword evidence="4" id="KW-1133">Transmembrane helix</keyword>
<feature type="domain" description="PKD" evidence="7">
    <location>
        <begin position="315"/>
        <end position="359"/>
    </location>
</feature>
<evidence type="ECO:0000313" key="9">
    <source>
        <dbReference type="Proteomes" id="UP001595907"/>
    </source>
</evidence>
<dbReference type="RefSeq" id="WP_379708543.1">
    <property type="nucleotide sequence ID" value="NZ_JBHSCZ010000002.1"/>
</dbReference>
<dbReference type="EMBL" id="JBHSCZ010000002">
    <property type="protein sequence ID" value="MFC4262771.1"/>
    <property type="molecule type" value="Genomic_DNA"/>
</dbReference>
<dbReference type="PANTHER" id="PTHR46730:SF4">
    <property type="entry name" value="POLYCYSTIC KIDNEY DISEASE PROTEIN 1-LIKE 1"/>
    <property type="match status" value="1"/>
</dbReference>
<dbReference type="InterPro" id="IPR035986">
    <property type="entry name" value="PKD_dom_sf"/>
</dbReference>
<sequence>MKKLLPLLLLFIASTAAKAQIACSPAFSSQFLTSTNIKFTPAVTVDSPLVIHDWNFGDGAFAFNYIAPTHNYTANGVYTVKHVIKRLNPNGLLICNDSTTQTITIQQATCNLIASFTSSASTANSLQWNFVNTTANFNSADSIRWTFGDGTSSLNINPNHTYTSPGTYTVCLRVRKFGTVATIPPCISEICQQIVVTAPSPNCNIQAYFTHDSVNVNTIHFNNQTGGFVASDSIRWSFGDSTFSFDANPNHTYTSPGNYTVCVRVKRNFPAGTTPCISEYCKVVTIYPTPTSCNLVANFTSYRDSGAIALYTYQFNNTSVGAAATDSIRWTFGDGTTSNQFNTSHVYAQPGTYNVCLRIIKRNPNGVLLTNCISEKCYTIVIAPICNLQANYSWVASTANYKTINFTNTSIVNSTNITTQWNFGDGTTASTFNATHTYANAGTYNVCVTIQSGNCTATKCYTITIVQPMPACTQLANYTVTSTTTPNGQIFTFTPAYIGNDITYTWTFGDGTGATTTTATHSYTTPGNYTVCLTAYRNNSCAATKCSNVYSAPNCNGITIGYNSYRDSLVPNRVTFVAASNTNIVSQTWTITRMPATVGTGTATINQNNPTYVFLDSGYYNVCLRATFANGCVKTYCNTIYIASPMPTTNTCSLQVFPNPATSIVNAVVTLTAPTAINATIFNAQNVQVLQQQQQGVVGNNTVSFNINNLTAGAYIFRVAYGNQVCYATFIKQ</sequence>